<dbReference type="Gene3D" id="3.40.50.2000">
    <property type="entry name" value="Glycogen Phosphorylase B"/>
    <property type="match status" value="2"/>
</dbReference>
<feature type="domain" description="Erythromycin biosynthesis protein CIII-like C-terminal" evidence="2">
    <location>
        <begin position="319"/>
        <end position="424"/>
    </location>
</feature>
<accession>A0A9W6UGX1</accession>
<dbReference type="Proteomes" id="UP001165092">
    <property type="component" value="Unassembled WGS sequence"/>
</dbReference>
<dbReference type="InterPro" id="IPR002213">
    <property type="entry name" value="UDP_glucos_trans"/>
</dbReference>
<dbReference type="InterPro" id="IPR010610">
    <property type="entry name" value="EryCIII-like_C"/>
</dbReference>
<dbReference type="SUPFAM" id="SSF53756">
    <property type="entry name" value="UDP-Glycosyltransferase/glycogen phosphorylase"/>
    <property type="match status" value="1"/>
</dbReference>
<gene>
    <name evidence="3" type="ORF">Nans01_03000</name>
</gene>
<dbReference type="GO" id="GO:0017000">
    <property type="term" value="P:antibiotic biosynthetic process"/>
    <property type="evidence" value="ECO:0007669"/>
    <property type="project" value="UniProtKB-ARBA"/>
</dbReference>
<dbReference type="AlphaFoldDB" id="A0A9W6UGX1"/>
<dbReference type="GO" id="GO:0016758">
    <property type="term" value="F:hexosyltransferase activity"/>
    <property type="evidence" value="ECO:0007669"/>
    <property type="project" value="UniProtKB-ARBA"/>
</dbReference>
<dbReference type="GO" id="GO:0008194">
    <property type="term" value="F:UDP-glycosyltransferase activity"/>
    <property type="evidence" value="ECO:0007669"/>
    <property type="project" value="InterPro"/>
</dbReference>
<protein>
    <recommendedName>
        <fullName evidence="2">Erythromycin biosynthesis protein CIII-like C-terminal domain-containing protein</fullName>
    </recommendedName>
</protein>
<comment type="caution">
    <text evidence="3">The sequence shown here is derived from an EMBL/GenBank/DDBJ whole genome shotgun (WGS) entry which is preliminary data.</text>
</comment>
<dbReference type="Pfam" id="PF06722">
    <property type="entry name" value="EryCIII-like_C"/>
    <property type="match status" value="1"/>
</dbReference>
<dbReference type="PANTHER" id="PTHR48050">
    <property type="entry name" value="STEROL 3-BETA-GLUCOSYLTRANSFERASE"/>
    <property type="match status" value="1"/>
</dbReference>
<keyword evidence="4" id="KW-1185">Reference proteome</keyword>
<organism evidence="3 4">
    <name type="scientific">Nocardiopsis ansamitocini</name>
    <dbReference type="NCBI Taxonomy" id="1670832"/>
    <lineage>
        <taxon>Bacteria</taxon>
        <taxon>Bacillati</taxon>
        <taxon>Actinomycetota</taxon>
        <taxon>Actinomycetes</taxon>
        <taxon>Streptosporangiales</taxon>
        <taxon>Nocardiopsidaceae</taxon>
        <taxon>Nocardiopsis</taxon>
    </lineage>
</organism>
<reference evidence="3" key="1">
    <citation type="submission" date="2023-02" db="EMBL/GenBank/DDBJ databases">
        <title>Nocardiopsis ansamitocini NBRC 112285.</title>
        <authorList>
            <person name="Ichikawa N."/>
            <person name="Sato H."/>
            <person name="Tonouchi N."/>
        </authorList>
    </citation>
    <scope>NUCLEOTIDE SEQUENCE</scope>
    <source>
        <strain evidence="3">NBRC 112285</strain>
    </source>
</reference>
<evidence type="ECO:0000313" key="4">
    <source>
        <dbReference type="Proteomes" id="UP001165092"/>
    </source>
</evidence>
<evidence type="ECO:0000259" key="2">
    <source>
        <dbReference type="Pfam" id="PF06722"/>
    </source>
</evidence>
<evidence type="ECO:0000256" key="1">
    <source>
        <dbReference type="SAM" id="MobiDB-lite"/>
    </source>
</evidence>
<name>A0A9W6UGX1_9ACTN</name>
<dbReference type="CDD" id="cd03784">
    <property type="entry name" value="GT1_Gtf-like"/>
    <property type="match status" value="1"/>
</dbReference>
<sequence>MSHNSDVPRANRFPTAAHTTPSTLRETAPHVVVVAPPSRSHARPLATIGSALRWAGARVTFACAGEFAPLAEQAGLDFYALRTSDDSTVAGGPGPREFLDATRRGAVPVLLAQIRHRRLRALDRPDEVRESLATAAAGLRPDWFLVNQLSYATTLALHCLDLPFASFCPGHPGAIPGHGTYSGVPYAWPRALRPADAELGVLGEAAARTDDDFTAEFNRIIAAAAPERPRVPRAFALTSPRARLFDYPPLPGLPTPMGDPAAVFAGHCTEAEELSLAWQARLGELGEGPLVLVSFGALLSAREDVLRAVVGGVRAAVPDAAVVVAAGGRAEALAGLAGPRVLVEPVIPRQTLLERADLFVHHGAPYFFAEALHAGVPALVLPFAGDQFAIAHDTELAEAGYCLDPNRSTARDIGSAAAALLRAPAGGLTRLGALLAERGPRWAALRLLERMGPASVASSEAGP</sequence>
<proteinExistence type="predicted"/>
<dbReference type="InterPro" id="IPR050426">
    <property type="entry name" value="Glycosyltransferase_28"/>
</dbReference>
<dbReference type="EMBL" id="BSQG01000001">
    <property type="protein sequence ID" value="GLU45949.1"/>
    <property type="molecule type" value="Genomic_DNA"/>
</dbReference>
<dbReference type="RefSeq" id="WP_285756821.1">
    <property type="nucleotide sequence ID" value="NZ_BSQG01000001.1"/>
</dbReference>
<feature type="region of interest" description="Disordered" evidence="1">
    <location>
        <begin position="1"/>
        <end position="23"/>
    </location>
</feature>
<dbReference type="PANTHER" id="PTHR48050:SF13">
    <property type="entry name" value="STEROL 3-BETA-GLUCOSYLTRANSFERASE UGT80A2"/>
    <property type="match status" value="1"/>
</dbReference>
<evidence type="ECO:0000313" key="3">
    <source>
        <dbReference type="EMBL" id="GLU45949.1"/>
    </source>
</evidence>